<gene>
    <name evidence="1" type="ORF">O6P43_013920</name>
</gene>
<keyword evidence="2" id="KW-1185">Reference proteome</keyword>
<sequence>MPCNNFNYGRNAIVLTDPLQSVEANPESLDFGPWMMVAQKGKRSRFLKDQNDNLDATGIVAQVVMNDKKKLLPTSNPAKVLFYVTNTAPIFTVEPQPKPLDPCVVPLCGSERLSSPMLTFNATFENDSIPLNACEDVPPLG</sequence>
<proteinExistence type="predicted"/>
<organism evidence="1 2">
    <name type="scientific">Quillaja saponaria</name>
    <name type="common">Soap bark tree</name>
    <dbReference type="NCBI Taxonomy" id="32244"/>
    <lineage>
        <taxon>Eukaryota</taxon>
        <taxon>Viridiplantae</taxon>
        <taxon>Streptophyta</taxon>
        <taxon>Embryophyta</taxon>
        <taxon>Tracheophyta</taxon>
        <taxon>Spermatophyta</taxon>
        <taxon>Magnoliopsida</taxon>
        <taxon>eudicotyledons</taxon>
        <taxon>Gunneridae</taxon>
        <taxon>Pentapetalae</taxon>
        <taxon>rosids</taxon>
        <taxon>fabids</taxon>
        <taxon>Fabales</taxon>
        <taxon>Quillajaceae</taxon>
        <taxon>Quillaja</taxon>
    </lineage>
</organism>
<dbReference type="AlphaFoldDB" id="A0AAD7LTZ2"/>
<dbReference type="EMBL" id="JARAOO010000006">
    <property type="protein sequence ID" value="KAJ7964052.1"/>
    <property type="molecule type" value="Genomic_DNA"/>
</dbReference>
<name>A0AAD7LTZ2_QUISA</name>
<accession>A0AAD7LTZ2</accession>
<reference evidence="1" key="1">
    <citation type="journal article" date="2023" name="Science">
        <title>Elucidation of the pathway for biosynthesis of saponin adjuvants from the soapbark tree.</title>
        <authorList>
            <person name="Reed J."/>
            <person name="Orme A."/>
            <person name="El-Demerdash A."/>
            <person name="Owen C."/>
            <person name="Martin L.B.B."/>
            <person name="Misra R.C."/>
            <person name="Kikuchi S."/>
            <person name="Rejzek M."/>
            <person name="Martin A.C."/>
            <person name="Harkess A."/>
            <person name="Leebens-Mack J."/>
            <person name="Louveau T."/>
            <person name="Stephenson M.J."/>
            <person name="Osbourn A."/>
        </authorList>
    </citation>
    <scope>NUCLEOTIDE SEQUENCE</scope>
    <source>
        <strain evidence="1">S10</strain>
    </source>
</reference>
<evidence type="ECO:0000313" key="2">
    <source>
        <dbReference type="Proteomes" id="UP001163823"/>
    </source>
</evidence>
<evidence type="ECO:0000313" key="1">
    <source>
        <dbReference type="EMBL" id="KAJ7964052.1"/>
    </source>
</evidence>
<comment type="caution">
    <text evidence="1">The sequence shown here is derived from an EMBL/GenBank/DDBJ whole genome shotgun (WGS) entry which is preliminary data.</text>
</comment>
<dbReference type="Proteomes" id="UP001163823">
    <property type="component" value="Chromosome 6"/>
</dbReference>
<protein>
    <submittedName>
        <fullName evidence="1">Uncharacterized protein</fullName>
    </submittedName>
</protein>
<dbReference type="KEGG" id="qsa:O6P43_013920"/>